<organism evidence="3 5">
    <name type="scientific">Exiguobacterium indicum</name>
    <dbReference type="NCBI Taxonomy" id="296995"/>
    <lineage>
        <taxon>Bacteria</taxon>
        <taxon>Bacillati</taxon>
        <taxon>Bacillota</taxon>
        <taxon>Bacilli</taxon>
        <taxon>Bacillales</taxon>
        <taxon>Bacillales Family XII. Incertae Sedis</taxon>
        <taxon>Exiguobacterium</taxon>
    </lineage>
</organism>
<comment type="function">
    <text evidence="2">Hydrolyzes RNA 2',3'-cyclic phosphodiester to an RNA 2'-phosphomonoester.</text>
</comment>
<dbReference type="Gene3D" id="3.90.1140.10">
    <property type="entry name" value="Cyclic phosphodiesterase"/>
    <property type="match status" value="1"/>
</dbReference>
<feature type="active site" description="Proton donor" evidence="2">
    <location>
        <position position="41"/>
    </location>
</feature>
<protein>
    <recommendedName>
        <fullName evidence="2">RNA 2',3'-cyclic phosphodiesterase</fullName>
        <shortName evidence="2">RNA 2',3'-CPDase</shortName>
        <ecNumber evidence="2">3.1.4.58</ecNumber>
    </recommendedName>
</protein>
<dbReference type="HAMAP" id="MF_01940">
    <property type="entry name" value="RNA_CPDase"/>
    <property type="match status" value="1"/>
</dbReference>
<dbReference type="EMBL" id="JBAWKY010000001">
    <property type="protein sequence ID" value="MEI4461726.1"/>
    <property type="molecule type" value="Genomic_DNA"/>
</dbReference>
<dbReference type="EC" id="3.1.4.58" evidence="2"/>
<feature type="short sequence motif" description="HXTX 1" evidence="2">
    <location>
        <begin position="41"/>
        <end position="44"/>
    </location>
</feature>
<proteinExistence type="inferred from homology"/>
<dbReference type="RefSeq" id="WP_035396473.1">
    <property type="nucleotide sequence ID" value="NZ_FMYN01000001.1"/>
</dbReference>
<evidence type="ECO:0000313" key="4">
    <source>
        <dbReference type="EMBL" id="MEI4461726.1"/>
    </source>
</evidence>
<dbReference type="AlphaFoldDB" id="A0A0V8GJ49"/>
<name>A0A0V8GJ49_9BACL</name>
<dbReference type="SUPFAM" id="SSF55144">
    <property type="entry name" value="LigT-like"/>
    <property type="match status" value="1"/>
</dbReference>
<evidence type="ECO:0000313" key="5">
    <source>
        <dbReference type="Proteomes" id="UP000053797"/>
    </source>
</evidence>
<dbReference type="PANTHER" id="PTHR35561:SF1">
    <property type="entry name" value="RNA 2',3'-CYCLIC PHOSPHODIESTERASE"/>
    <property type="match status" value="1"/>
</dbReference>
<dbReference type="InterPro" id="IPR004175">
    <property type="entry name" value="RNA_CPDase"/>
</dbReference>
<dbReference type="Proteomes" id="UP001387110">
    <property type="component" value="Unassembled WGS sequence"/>
</dbReference>
<keyword evidence="6" id="KW-1185">Reference proteome</keyword>
<dbReference type="GO" id="GO:0008664">
    <property type="term" value="F:RNA 2',3'-cyclic 3'-phosphodiesterase activity"/>
    <property type="evidence" value="ECO:0007669"/>
    <property type="project" value="UniProtKB-EC"/>
</dbReference>
<dbReference type="GeneID" id="90838799"/>
<dbReference type="EMBL" id="LNQL01000001">
    <property type="protein sequence ID" value="KSU50281.1"/>
    <property type="molecule type" value="Genomic_DNA"/>
</dbReference>
<reference evidence="4 6" key="2">
    <citation type="submission" date="2023-12" db="EMBL/GenBank/DDBJ databases">
        <authorList>
            <person name="Easwaran N."/>
            <person name="Lazarus H.P.S."/>
        </authorList>
    </citation>
    <scope>NUCLEOTIDE SEQUENCE [LARGE SCALE GENOMIC DNA]</scope>
    <source>
        <strain evidence="4 6">VIT-2023</strain>
    </source>
</reference>
<evidence type="ECO:0000256" key="1">
    <source>
        <dbReference type="ARBA" id="ARBA00022801"/>
    </source>
</evidence>
<dbReference type="NCBIfam" id="TIGR02258">
    <property type="entry name" value="2_5_ligase"/>
    <property type="match status" value="1"/>
</dbReference>
<sequence length="172" mass="20646">MRQERHFFIALPIPSKDLANLAERLSLPEYFRNVYTLEEYHLTLRFFGPLEEKEQQSWKQQLQQIARTMEPFVLRFDRLITFGRDERPRVVGFGTESEELFQLVEQIDPNSTRPFVPHVTIAKKWRAEAAEWKTSPIRSIEWTVRELVLFEVRPEVSPRYEPVYRIHLGEEE</sequence>
<dbReference type="Pfam" id="PF13563">
    <property type="entry name" value="2_5_RNA_ligase2"/>
    <property type="match status" value="1"/>
</dbReference>
<dbReference type="PANTHER" id="PTHR35561">
    <property type="entry name" value="RNA 2',3'-CYCLIC PHOSPHODIESTERASE"/>
    <property type="match status" value="1"/>
</dbReference>
<accession>A0A0V8GJ49</accession>
<comment type="catalytic activity">
    <reaction evidence="2">
        <text>a 3'-end 2',3'-cyclophospho-ribonucleotide-RNA + H2O = a 3'-end 2'-phospho-ribonucleotide-RNA + H(+)</text>
        <dbReference type="Rhea" id="RHEA:11828"/>
        <dbReference type="Rhea" id="RHEA-COMP:10464"/>
        <dbReference type="Rhea" id="RHEA-COMP:17353"/>
        <dbReference type="ChEBI" id="CHEBI:15377"/>
        <dbReference type="ChEBI" id="CHEBI:15378"/>
        <dbReference type="ChEBI" id="CHEBI:83064"/>
        <dbReference type="ChEBI" id="CHEBI:173113"/>
        <dbReference type="EC" id="3.1.4.58"/>
    </reaction>
</comment>
<evidence type="ECO:0000313" key="6">
    <source>
        <dbReference type="Proteomes" id="UP001387110"/>
    </source>
</evidence>
<feature type="active site" description="Proton acceptor" evidence="2">
    <location>
        <position position="118"/>
    </location>
</feature>
<feature type="short sequence motif" description="HXTX 2" evidence="2">
    <location>
        <begin position="118"/>
        <end position="121"/>
    </location>
</feature>
<comment type="similarity">
    <text evidence="2">Belongs to the 2H phosphoesterase superfamily. ThpR family.</text>
</comment>
<dbReference type="OrthoDB" id="9789350at2"/>
<keyword evidence="1 2" id="KW-0378">Hydrolase</keyword>
<dbReference type="Proteomes" id="UP000053797">
    <property type="component" value="Unassembled WGS sequence"/>
</dbReference>
<dbReference type="SMR" id="A0A0V8GJ49"/>
<evidence type="ECO:0000313" key="3">
    <source>
        <dbReference type="EMBL" id="KSU50281.1"/>
    </source>
</evidence>
<dbReference type="InterPro" id="IPR009097">
    <property type="entry name" value="Cyclic_Pdiesterase"/>
</dbReference>
<evidence type="ECO:0000256" key="2">
    <source>
        <dbReference type="HAMAP-Rule" id="MF_01940"/>
    </source>
</evidence>
<gene>
    <name evidence="4" type="primary">thpR</name>
    <name evidence="3" type="ORF">AS033_02570</name>
    <name evidence="4" type="ORF">SZL87_04695</name>
</gene>
<comment type="caution">
    <text evidence="3">The sequence shown here is derived from an EMBL/GenBank/DDBJ whole genome shotgun (WGS) entry which is preliminary data.</text>
</comment>
<dbReference type="GO" id="GO:0004113">
    <property type="term" value="F:2',3'-cyclic-nucleotide 3'-phosphodiesterase activity"/>
    <property type="evidence" value="ECO:0007669"/>
    <property type="project" value="InterPro"/>
</dbReference>
<reference evidence="3 5" key="1">
    <citation type="journal article" date="2015" name="Int. J. Syst. Evol. Microbiol.">
        <title>Exiguobacterium enclense sp. nov., isolated from sediment.</title>
        <authorList>
            <person name="Dastager S.G."/>
            <person name="Mawlankar R."/>
            <person name="Sonalkar V.V."/>
            <person name="Thorat M.N."/>
            <person name="Mual P."/>
            <person name="Verma A."/>
            <person name="Krishnamurthi S."/>
            <person name="Tang S.K."/>
            <person name="Li W.J."/>
        </authorList>
    </citation>
    <scope>NUCLEOTIDE SEQUENCE [LARGE SCALE GENOMIC DNA]</scope>
    <source>
        <strain evidence="3 5">NIO-1109</strain>
    </source>
</reference>